<name>A0A5B7DVL2_PORTR</name>
<dbReference type="GO" id="GO:0031122">
    <property type="term" value="P:cytoplasmic microtubule organization"/>
    <property type="evidence" value="ECO:0007669"/>
    <property type="project" value="TreeGrafter"/>
</dbReference>
<evidence type="ECO:0000313" key="8">
    <source>
        <dbReference type="Proteomes" id="UP000324222"/>
    </source>
</evidence>
<evidence type="ECO:0000259" key="6">
    <source>
        <dbReference type="Pfam" id="PF17681"/>
    </source>
</evidence>
<comment type="subcellular location">
    <subcellularLocation>
        <location evidence="1 5">Cytoplasm</location>
        <location evidence="1 5">Cytoskeleton</location>
        <location evidence="1 5">Microtubule organizing center</location>
    </subcellularLocation>
</comment>
<dbReference type="GO" id="GO:0007020">
    <property type="term" value="P:microtubule nucleation"/>
    <property type="evidence" value="ECO:0007669"/>
    <property type="project" value="InterPro"/>
</dbReference>
<keyword evidence="4 5" id="KW-0206">Cytoskeleton</keyword>
<evidence type="ECO:0000313" key="7">
    <source>
        <dbReference type="EMBL" id="MPC24904.1"/>
    </source>
</evidence>
<keyword evidence="2 5" id="KW-0963">Cytoplasm</keyword>
<dbReference type="GO" id="GO:0000930">
    <property type="term" value="C:gamma-tubulin complex"/>
    <property type="evidence" value="ECO:0007669"/>
    <property type="project" value="TreeGrafter"/>
</dbReference>
<dbReference type="InterPro" id="IPR041470">
    <property type="entry name" value="GCP_N"/>
</dbReference>
<dbReference type="GO" id="GO:0051011">
    <property type="term" value="F:microtubule minus-end binding"/>
    <property type="evidence" value="ECO:0007669"/>
    <property type="project" value="TreeGrafter"/>
</dbReference>
<accession>A0A5B7DVL2</accession>
<keyword evidence="3 5" id="KW-0493">Microtubule</keyword>
<keyword evidence="8" id="KW-1185">Reference proteome</keyword>
<dbReference type="PANTHER" id="PTHR19302:SF27">
    <property type="entry name" value="GAMMA-TUBULIN COMPLEX COMPONENT 4"/>
    <property type="match status" value="1"/>
</dbReference>
<dbReference type="InterPro" id="IPR007259">
    <property type="entry name" value="GCP"/>
</dbReference>
<dbReference type="GO" id="GO:0051321">
    <property type="term" value="P:meiotic cell cycle"/>
    <property type="evidence" value="ECO:0007669"/>
    <property type="project" value="TreeGrafter"/>
</dbReference>
<dbReference type="GO" id="GO:0005874">
    <property type="term" value="C:microtubule"/>
    <property type="evidence" value="ECO:0007669"/>
    <property type="project" value="UniProtKB-KW"/>
</dbReference>
<dbReference type="Proteomes" id="UP000324222">
    <property type="component" value="Unassembled WGS sequence"/>
</dbReference>
<evidence type="ECO:0000256" key="2">
    <source>
        <dbReference type="ARBA" id="ARBA00022490"/>
    </source>
</evidence>
<evidence type="ECO:0000256" key="5">
    <source>
        <dbReference type="RuleBase" id="RU363050"/>
    </source>
</evidence>
<dbReference type="GO" id="GO:0051225">
    <property type="term" value="P:spindle assembly"/>
    <property type="evidence" value="ECO:0007669"/>
    <property type="project" value="TreeGrafter"/>
</dbReference>
<protein>
    <recommendedName>
        <fullName evidence="5">Gamma-tubulin complex component</fullName>
    </recommendedName>
</protein>
<dbReference type="OrthoDB" id="78652at2759"/>
<dbReference type="Pfam" id="PF17681">
    <property type="entry name" value="GCP_N_terminal"/>
    <property type="match status" value="1"/>
</dbReference>
<evidence type="ECO:0000256" key="1">
    <source>
        <dbReference type="ARBA" id="ARBA00004267"/>
    </source>
</evidence>
<dbReference type="AlphaFoldDB" id="A0A5B7DVL2"/>
<dbReference type="PANTHER" id="PTHR19302">
    <property type="entry name" value="GAMMA TUBULIN COMPLEX PROTEIN"/>
    <property type="match status" value="1"/>
</dbReference>
<dbReference type="GO" id="GO:0000278">
    <property type="term" value="P:mitotic cell cycle"/>
    <property type="evidence" value="ECO:0007669"/>
    <property type="project" value="TreeGrafter"/>
</dbReference>
<dbReference type="GO" id="GO:0043015">
    <property type="term" value="F:gamma-tubulin binding"/>
    <property type="evidence" value="ECO:0007669"/>
    <property type="project" value="InterPro"/>
</dbReference>
<reference evidence="7 8" key="1">
    <citation type="submission" date="2019-05" db="EMBL/GenBank/DDBJ databases">
        <title>Another draft genome of Portunus trituberculatus and its Hox gene families provides insights of decapod evolution.</title>
        <authorList>
            <person name="Jeong J.-H."/>
            <person name="Song I."/>
            <person name="Kim S."/>
            <person name="Choi T."/>
            <person name="Kim D."/>
            <person name="Ryu S."/>
            <person name="Kim W."/>
        </authorList>
    </citation>
    <scope>NUCLEOTIDE SEQUENCE [LARGE SCALE GENOMIC DNA]</scope>
    <source>
        <tissue evidence="7">Muscle</tissue>
    </source>
</reference>
<dbReference type="GO" id="GO:0000922">
    <property type="term" value="C:spindle pole"/>
    <property type="evidence" value="ECO:0007669"/>
    <property type="project" value="InterPro"/>
</dbReference>
<gene>
    <name evidence="7" type="primary">TUBGCP4_0</name>
    <name evidence="7" type="ORF">E2C01_017998</name>
</gene>
<organism evidence="7 8">
    <name type="scientific">Portunus trituberculatus</name>
    <name type="common">Swimming crab</name>
    <name type="synonym">Neptunus trituberculatus</name>
    <dbReference type="NCBI Taxonomy" id="210409"/>
    <lineage>
        <taxon>Eukaryota</taxon>
        <taxon>Metazoa</taxon>
        <taxon>Ecdysozoa</taxon>
        <taxon>Arthropoda</taxon>
        <taxon>Crustacea</taxon>
        <taxon>Multicrustacea</taxon>
        <taxon>Malacostraca</taxon>
        <taxon>Eumalacostraca</taxon>
        <taxon>Eucarida</taxon>
        <taxon>Decapoda</taxon>
        <taxon>Pleocyemata</taxon>
        <taxon>Brachyura</taxon>
        <taxon>Eubrachyura</taxon>
        <taxon>Portunoidea</taxon>
        <taxon>Portunidae</taxon>
        <taxon>Portuninae</taxon>
        <taxon>Portunus</taxon>
    </lineage>
</organism>
<comment type="similarity">
    <text evidence="5">Belongs to the TUBGCP family.</text>
</comment>
<sequence length="201" mass="21442">MAAAFYVGCLLETGKGASSKKLSSLSATPSTNTTTMLHDLLAAMKGHGGGIFVWQDTKFKVNNDLGLLHPCEVAIVEEIMDVATNFKKITAFCDAHDGGGVETGDHCGGIYLSSLSAALRATATTTFHHTVLELEKKLLFDPELPLTTALVTIRPIGPILATLANLVTQIKEKQLHGCQILETVHNLIAVSVGQVKEVFSR</sequence>
<feature type="domain" description="Gamma tubulin complex component protein N-terminal" evidence="6">
    <location>
        <begin position="37"/>
        <end position="197"/>
    </location>
</feature>
<evidence type="ECO:0000256" key="3">
    <source>
        <dbReference type="ARBA" id="ARBA00022701"/>
    </source>
</evidence>
<dbReference type="EMBL" id="VSRR010001388">
    <property type="protein sequence ID" value="MPC24904.1"/>
    <property type="molecule type" value="Genomic_DNA"/>
</dbReference>
<proteinExistence type="inferred from homology"/>
<comment type="caution">
    <text evidence="7">The sequence shown here is derived from an EMBL/GenBank/DDBJ whole genome shotgun (WGS) entry which is preliminary data.</text>
</comment>
<evidence type="ECO:0000256" key="4">
    <source>
        <dbReference type="ARBA" id="ARBA00023212"/>
    </source>
</evidence>